<dbReference type="InterPro" id="IPR007209">
    <property type="entry name" value="RNaseL-inhib-like_metal-bd_dom"/>
</dbReference>
<protein>
    <submittedName>
        <fullName evidence="5">ABC transporter ABCE</fullName>
    </submittedName>
</protein>
<dbReference type="AlphaFoldDB" id="A0A9K3CMG8"/>
<keyword evidence="1" id="KW-0547">Nucleotide-binding</keyword>
<dbReference type="FunFam" id="3.40.50.300:FF:000152">
    <property type="entry name" value="ATP-binding cassette, sub-family E, member 1"/>
    <property type="match status" value="1"/>
</dbReference>
<dbReference type="GO" id="GO:0016887">
    <property type="term" value="F:ATP hydrolysis activity"/>
    <property type="evidence" value="ECO:0007669"/>
    <property type="project" value="InterPro"/>
</dbReference>
<dbReference type="PROSITE" id="PS50893">
    <property type="entry name" value="ABC_TRANSPORTER_2"/>
    <property type="match status" value="2"/>
</dbReference>
<dbReference type="PROSITE" id="PS51379">
    <property type="entry name" value="4FE4S_FER_2"/>
    <property type="match status" value="1"/>
</dbReference>
<feature type="domain" description="ABC transporter" evidence="3">
    <location>
        <begin position="77"/>
        <end position="328"/>
    </location>
</feature>
<dbReference type="InterPro" id="IPR017871">
    <property type="entry name" value="ABC_transporter-like_CS"/>
</dbReference>
<dbReference type="SMART" id="SM00382">
    <property type="entry name" value="AAA"/>
    <property type="match status" value="2"/>
</dbReference>
<dbReference type="Proteomes" id="UP000265618">
    <property type="component" value="Unassembled WGS sequence"/>
</dbReference>
<evidence type="ECO:0000259" key="4">
    <source>
        <dbReference type="PROSITE" id="PS51379"/>
    </source>
</evidence>
<evidence type="ECO:0000259" key="3">
    <source>
        <dbReference type="PROSITE" id="PS50893"/>
    </source>
</evidence>
<dbReference type="OrthoDB" id="6593433at2759"/>
<dbReference type="GO" id="GO:0006412">
    <property type="term" value="P:translation"/>
    <property type="evidence" value="ECO:0007669"/>
    <property type="project" value="UniProtKB-ARBA"/>
</dbReference>
<keyword evidence="2" id="KW-0067">ATP-binding</keyword>
<dbReference type="InterPro" id="IPR017896">
    <property type="entry name" value="4Fe4S_Fe-S-bd"/>
</dbReference>
<dbReference type="Gene3D" id="3.40.50.300">
    <property type="entry name" value="P-loop containing nucleotide triphosphate hydrolases"/>
    <property type="match status" value="2"/>
</dbReference>
<dbReference type="GO" id="GO:0060255">
    <property type="term" value="P:regulation of macromolecule metabolic process"/>
    <property type="evidence" value="ECO:0007669"/>
    <property type="project" value="UniProtKB-ARBA"/>
</dbReference>
<dbReference type="NCBIfam" id="NF009945">
    <property type="entry name" value="PRK13409.1"/>
    <property type="match status" value="1"/>
</dbReference>
<evidence type="ECO:0000256" key="2">
    <source>
        <dbReference type="ARBA" id="ARBA00022840"/>
    </source>
</evidence>
<sequence>MARSKTVKDEGTTRIAFVNPDRCRPKKCQLECKVYCPVNRMGKRCIEVKSTSKNTRISESLCNGCGICIKKCPFKAIDIINLPKALDSVTAHRYGPNAFKLHRLPIPRPGQVLGLVGINGIGKTTALNILAGTVKPNLGRFTDQPGWDEILRFYRGSELQNYFQALLNGEVTAIRKIQYVDSVQAAVKGKVAKHLAKKNQNGRMEELIDSLELRHLLDRKLSQLSGGELQRFMLCFVAIQEASVFMIDEPSSYLDVKQRLVAGRVIRSLVERGESDKDRYCICVEHDLAILDYLSDYVCCLYGVPGAYGVVSAPFSVREGINIFLAGVIPTENMRFREHAISFKISEVEDEETDKRKMRRYSYPAMSCKRGDFTLHVESGEFTDSEIVVLLGENGVGKTTFIKMLAGAIKPTEEGVKVPEMSISYKPQAISPSFDGTVEMLLRTKLRTAYVHPQFQQDVMKPLNMEPLMDRIVKNLSGGEIQRVAIALALGKPADVYLLDEPSAYLDAEQRLVTAKIIKRYLMNTKKTGFIVEHDFLMAIYLADRVVVYSGQPGIECTAHRPVGFLDGVNHFLQSIDVTFRRDPENFRPRINKHLSVKDRLQKQRGAFFTDFDLQDE</sequence>
<dbReference type="FunFam" id="3.40.50.300:FF:000144">
    <property type="entry name" value="ATP-binding cassette sub-family E member 1"/>
    <property type="match status" value="1"/>
</dbReference>
<comment type="caution">
    <text evidence="5">The sequence shown here is derived from an EMBL/GenBank/DDBJ whole genome shotgun (WGS) entry which is preliminary data.</text>
</comment>
<name>A0A9K3CMG8_9EUKA</name>
<dbReference type="Pfam" id="PF04068">
    <property type="entry name" value="Fer4_RLI"/>
    <property type="match status" value="1"/>
</dbReference>
<dbReference type="PROSITE" id="PS00198">
    <property type="entry name" value="4FE4S_FER_1"/>
    <property type="match status" value="1"/>
</dbReference>
<organism evidence="5 6">
    <name type="scientific">Kipferlia bialata</name>
    <dbReference type="NCBI Taxonomy" id="797122"/>
    <lineage>
        <taxon>Eukaryota</taxon>
        <taxon>Metamonada</taxon>
        <taxon>Carpediemonas-like organisms</taxon>
        <taxon>Kipferlia</taxon>
    </lineage>
</organism>
<gene>
    <name evidence="5" type="ORF">KIPB_000402</name>
</gene>
<dbReference type="PROSITE" id="PS00211">
    <property type="entry name" value="ABC_TRANSPORTER_1"/>
    <property type="match status" value="1"/>
</dbReference>
<dbReference type="InterPro" id="IPR003439">
    <property type="entry name" value="ABC_transporter-like_ATP-bd"/>
</dbReference>
<reference evidence="5 6" key="1">
    <citation type="journal article" date="2018" name="PLoS ONE">
        <title>The draft genome of Kipferlia bialata reveals reductive genome evolution in fornicate parasites.</title>
        <authorList>
            <person name="Tanifuji G."/>
            <person name="Takabayashi S."/>
            <person name="Kume K."/>
            <person name="Takagi M."/>
            <person name="Nakayama T."/>
            <person name="Kamikawa R."/>
            <person name="Inagaki Y."/>
            <person name="Hashimoto T."/>
        </authorList>
    </citation>
    <scope>NUCLEOTIDE SEQUENCE [LARGE SCALE GENOMIC DNA]</scope>
    <source>
        <strain evidence="5">NY0173</strain>
    </source>
</reference>
<feature type="domain" description="ABC transporter" evidence="3">
    <location>
        <begin position="348"/>
        <end position="576"/>
    </location>
</feature>
<dbReference type="Pfam" id="PF00005">
    <property type="entry name" value="ABC_tran"/>
    <property type="match status" value="2"/>
</dbReference>
<accession>A0A9K3CMG8</accession>
<evidence type="ECO:0000313" key="6">
    <source>
        <dbReference type="Proteomes" id="UP000265618"/>
    </source>
</evidence>
<proteinExistence type="predicted"/>
<dbReference type="Pfam" id="PF00037">
    <property type="entry name" value="Fer4"/>
    <property type="match status" value="1"/>
</dbReference>
<dbReference type="PRINTS" id="PR01868">
    <property type="entry name" value="ABCEFAMILY"/>
</dbReference>
<dbReference type="EMBL" id="BDIP01000046">
    <property type="protein sequence ID" value="GIQ79719.1"/>
    <property type="molecule type" value="Genomic_DNA"/>
</dbReference>
<dbReference type="SUPFAM" id="SSF54862">
    <property type="entry name" value="4Fe-4S ferredoxins"/>
    <property type="match status" value="1"/>
</dbReference>
<dbReference type="InterPro" id="IPR003593">
    <property type="entry name" value="AAA+_ATPase"/>
</dbReference>
<dbReference type="InterPro" id="IPR013283">
    <property type="entry name" value="RLI1"/>
</dbReference>
<feature type="domain" description="4Fe-4S ferredoxin-type" evidence="4">
    <location>
        <begin position="53"/>
        <end position="82"/>
    </location>
</feature>
<evidence type="ECO:0000256" key="1">
    <source>
        <dbReference type="ARBA" id="ARBA00022741"/>
    </source>
</evidence>
<dbReference type="SUPFAM" id="SSF52540">
    <property type="entry name" value="P-loop containing nucleoside triphosphate hydrolases"/>
    <property type="match status" value="2"/>
</dbReference>
<dbReference type="InterPro" id="IPR017900">
    <property type="entry name" value="4Fe4S_Fe_S_CS"/>
</dbReference>
<evidence type="ECO:0000313" key="5">
    <source>
        <dbReference type="EMBL" id="GIQ79719.1"/>
    </source>
</evidence>
<dbReference type="GO" id="GO:0005737">
    <property type="term" value="C:cytoplasm"/>
    <property type="evidence" value="ECO:0007669"/>
    <property type="project" value="UniProtKB-ARBA"/>
</dbReference>
<keyword evidence="6" id="KW-1185">Reference proteome</keyword>
<dbReference type="GO" id="GO:0005524">
    <property type="term" value="F:ATP binding"/>
    <property type="evidence" value="ECO:0007669"/>
    <property type="project" value="UniProtKB-KW"/>
</dbReference>
<dbReference type="InterPro" id="IPR027417">
    <property type="entry name" value="P-loop_NTPase"/>
</dbReference>
<dbReference type="PANTHER" id="PTHR19248">
    <property type="entry name" value="ATP-BINDING TRANSPORT PROTEIN-RELATED"/>
    <property type="match status" value="1"/>
</dbReference>